<feature type="signal peptide" evidence="1">
    <location>
        <begin position="1"/>
        <end position="17"/>
    </location>
</feature>
<evidence type="ECO:0000256" key="1">
    <source>
        <dbReference type="SAM" id="SignalP"/>
    </source>
</evidence>
<organism evidence="2 3">
    <name type="scientific">Kwoniella heveanensis BCC8398</name>
    <dbReference type="NCBI Taxonomy" id="1296120"/>
    <lineage>
        <taxon>Eukaryota</taxon>
        <taxon>Fungi</taxon>
        <taxon>Dikarya</taxon>
        <taxon>Basidiomycota</taxon>
        <taxon>Agaricomycotina</taxon>
        <taxon>Tremellomycetes</taxon>
        <taxon>Tremellales</taxon>
        <taxon>Cryptococcaceae</taxon>
        <taxon>Kwoniella</taxon>
    </lineage>
</organism>
<dbReference type="PANTHER" id="PTHR35192">
    <property type="entry name" value="PROTEIN, PUTATIVE-RELATED"/>
    <property type="match status" value="1"/>
</dbReference>
<dbReference type="STRING" id="1296120.A0A1B9GW62"/>
<dbReference type="AlphaFoldDB" id="A0A1B9GW62"/>
<keyword evidence="1" id="KW-0732">Signal</keyword>
<name>A0A1B9GW62_9TREE</name>
<reference evidence="3" key="2">
    <citation type="submission" date="2013-12" db="EMBL/GenBank/DDBJ databases">
        <title>Evolution of pathogenesis and genome organization in the Tremellales.</title>
        <authorList>
            <person name="Cuomo C."/>
            <person name="Litvintseva A."/>
            <person name="Heitman J."/>
            <person name="Chen Y."/>
            <person name="Sun S."/>
            <person name="Springer D."/>
            <person name="Dromer F."/>
            <person name="Young S."/>
            <person name="Zeng Q."/>
            <person name="Chapman S."/>
            <person name="Gujja S."/>
            <person name="Saif S."/>
            <person name="Birren B."/>
        </authorList>
    </citation>
    <scope>NUCLEOTIDE SEQUENCE [LARGE SCALE GENOMIC DNA]</scope>
    <source>
        <strain evidence="3">BCC8398</strain>
    </source>
</reference>
<keyword evidence="3" id="KW-1185">Reference proteome</keyword>
<protein>
    <submittedName>
        <fullName evidence="2">Uncharacterized protein</fullName>
    </submittedName>
</protein>
<feature type="chain" id="PRO_5008627421" evidence="1">
    <location>
        <begin position="18"/>
        <end position="265"/>
    </location>
</feature>
<dbReference type="PANTHER" id="PTHR35192:SF2">
    <property type="entry name" value="APPLE DOMAIN-CONTAINING PROTEIN"/>
    <property type="match status" value="1"/>
</dbReference>
<reference evidence="2 3" key="1">
    <citation type="submission" date="2013-07" db="EMBL/GenBank/DDBJ databases">
        <title>The Genome Sequence of Cryptococcus heveanensis BCC8398.</title>
        <authorList>
            <consortium name="The Broad Institute Genome Sequencing Platform"/>
            <person name="Cuomo C."/>
            <person name="Litvintseva A."/>
            <person name="Chen Y."/>
            <person name="Heitman J."/>
            <person name="Sun S."/>
            <person name="Springer D."/>
            <person name="Dromer F."/>
            <person name="Young S.K."/>
            <person name="Zeng Q."/>
            <person name="Gargeya S."/>
            <person name="Fitzgerald M."/>
            <person name="Abouelleil A."/>
            <person name="Alvarado L."/>
            <person name="Berlin A.M."/>
            <person name="Chapman S.B."/>
            <person name="Dewar J."/>
            <person name="Goldberg J."/>
            <person name="Griggs A."/>
            <person name="Gujja S."/>
            <person name="Hansen M."/>
            <person name="Howarth C."/>
            <person name="Imamovic A."/>
            <person name="Larimer J."/>
            <person name="McCowan C."/>
            <person name="Murphy C."/>
            <person name="Pearson M."/>
            <person name="Priest M."/>
            <person name="Roberts A."/>
            <person name="Saif S."/>
            <person name="Shea T."/>
            <person name="Sykes S."/>
            <person name="Wortman J."/>
            <person name="Nusbaum C."/>
            <person name="Birren B."/>
        </authorList>
    </citation>
    <scope>NUCLEOTIDE SEQUENCE [LARGE SCALE GENOMIC DNA]</scope>
    <source>
        <strain evidence="2 3">BCC8398</strain>
    </source>
</reference>
<sequence>MLTRVLFALFLVSVVVSDDVSIGCFKYPDVLHGASGEWGGIFGVDCREVCAEHGTIFTYDYEKWRGGPGVDIYCVCKDSPPDAKLNTPFYQDCVPGFTSPGDVAVWADAPGWRDVGCFPTGLGPGEPGFTDFFGCANHCLNHRYSIQVYLPNDPFVYCQCRDDDDPWSDMEPSLNCAQGDWKIYHNTAQPSAFVKRQERQKLLKAQNDHSPLCPEGLKACMVSEDPAAGFECLDTEEELESCGGCRYGEYGGGADTQHSLPNGVE</sequence>
<evidence type="ECO:0000313" key="3">
    <source>
        <dbReference type="Proteomes" id="UP000092666"/>
    </source>
</evidence>
<gene>
    <name evidence="2" type="ORF">I316_02813</name>
</gene>
<dbReference type="EMBL" id="KI669499">
    <property type="protein sequence ID" value="OCF35267.1"/>
    <property type="molecule type" value="Genomic_DNA"/>
</dbReference>
<dbReference type="InterPro" id="IPR038955">
    <property type="entry name" value="PriA/CPL1_fungi"/>
</dbReference>
<proteinExistence type="predicted"/>
<evidence type="ECO:0000313" key="2">
    <source>
        <dbReference type="EMBL" id="OCF35267.1"/>
    </source>
</evidence>
<dbReference type="Proteomes" id="UP000092666">
    <property type="component" value="Unassembled WGS sequence"/>
</dbReference>
<dbReference type="OrthoDB" id="10550150at2759"/>
<accession>A0A1B9GW62</accession>